<evidence type="ECO:0000313" key="4">
    <source>
        <dbReference type="Proteomes" id="UP000195570"/>
    </source>
</evidence>
<reference evidence="3" key="1">
    <citation type="submission" date="2016-09" db="EMBL/GenBank/DDBJ databases">
        <authorList>
            <person name="Hebert L."/>
            <person name="Moumen B."/>
        </authorList>
    </citation>
    <scope>NUCLEOTIDE SEQUENCE [LARGE SCALE GENOMIC DNA]</scope>
    <source>
        <strain evidence="3">OVI</strain>
    </source>
</reference>
<dbReference type="GO" id="GO:0005737">
    <property type="term" value="C:cytoplasm"/>
    <property type="evidence" value="ECO:0007669"/>
    <property type="project" value="TreeGrafter"/>
</dbReference>
<accession>A0A1G4IF82</accession>
<keyword evidence="1" id="KW-0175">Coiled coil</keyword>
<dbReference type="VEuPathDB" id="TriTrypDB:TEOVI_000249900"/>
<dbReference type="Proteomes" id="UP000195570">
    <property type="component" value="Unassembled WGS sequence"/>
</dbReference>
<feature type="region of interest" description="Disordered" evidence="2">
    <location>
        <begin position="444"/>
        <end position="467"/>
    </location>
</feature>
<organism evidence="3 4">
    <name type="scientific">Trypanosoma equiperdum</name>
    <dbReference type="NCBI Taxonomy" id="5694"/>
    <lineage>
        <taxon>Eukaryota</taxon>
        <taxon>Discoba</taxon>
        <taxon>Euglenozoa</taxon>
        <taxon>Kinetoplastea</taxon>
        <taxon>Metakinetoplastina</taxon>
        <taxon>Trypanosomatida</taxon>
        <taxon>Trypanosomatidae</taxon>
        <taxon>Trypanosoma</taxon>
    </lineage>
</organism>
<feature type="coiled-coil region" evidence="1">
    <location>
        <begin position="499"/>
        <end position="526"/>
    </location>
</feature>
<sequence>MIEVVKSTTNADRSVDNQKEVMSVDGASEVERERVSQLLEENMRLRAKQSQLQDQLADLKRQLISERSERQGLDVELDDVKKSLRLTRDQLDQHKREKSELSLKLCTMTAERDELEEKLSEAWSNVANLQESANAKEAINKSLQDTIHRERREQDAQKVLMQAMVSQLSTLEQQVITGACAEEQQRQTSDEVWRATEEEVFRFSSILEELADSLTFSGSFGPSVDRCRELLQLQPRPANGESMAAADIVCDQDGLNISHGDEPSQRVNGRLFAPAYYALRYLHQKLQEQRNEFFASQQEQRVLEAHVSSLKEEINQVSRDGDGVRERLMKSEAQRARAEALLQDSRQTRDEEVAQALETRRRLAKLLKCMDDWFMIEHCISDSLQEVIQLRQAVEENRRLHEQYVMRKEEEMDCLIETHQREMDEQRGQLEQIRRECERHKRAAASTTPSMFVPSPIPLSTGSTGDDSTVMELVRERDALKVKYDDLQRYVETELEPLMAEQDKAMQREKQRVEELCRLSAEMKLEMKLFRGVCKVCSRNTDGEAEEKVMSTFEALVLTLRVLSGARKDEQEMMQQRKALLQYISEYERRFGTLNSITESTRLRPLRYFRRAVVAVIAVNRLAATYRTSWQHSCGNSLNIPLGDTIVPVTVRSTGPQRPMRIRLPRETRCIAHGGLMHIPLQNVINTASEEEVTQRLESECQAIFVTEQELWQVMRPPHVPRTLVGEVALQSYKLRSLVDSLMLFITVPTAPQLVPDPIPLLWQGLERGLSALRATPRECPPLKEEQRRLFHTPQLSVRRGDDKSPHSCSWLNDDAVTPNQMTFSSEEWLYGGNRDGHAQANIATVPVLSPSYILGNGGLGGALSGNGPSAYPVPQINDECTHDDETLEDAVRQSLMRDVYECNGLREDQLGEGFAAHILNVIQALDQRVMGALERRSKIGERRPYR</sequence>
<dbReference type="RefSeq" id="XP_067081669.1">
    <property type="nucleotide sequence ID" value="XM_067225568.1"/>
</dbReference>
<dbReference type="GO" id="GO:0016460">
    <property type="term" value="C:myosin II complex"/>
    <property type="evidence" value="ECO:0007669"/>
    <property type="project" value="TreeGrafter"/>
</dbReference>
<evidence type="ECO:0000313" key="3">
    <source>
        <dbReference type="EMBL" id="SCU70924.1"/>
    </source>
</evidence>
<dbReference type="PANTHER" id="PTHR45615">
    <property type="entry name" value="MYOSIN HEAVY CHAIN, NON-MUSCLE"/>
    <property type="match status" value="1"/>
</dbReference>
<comment type="caution">
    <text evidence="3">The sequence shown here is derived from an EMBL/GenBank/DDBJ whole genome shotgun (WGS) entry which is preliminary data.</text>
</comment>
<dbReference type="AlphaFoldDB" id="A0A1G4IF82"/>
<evidence type="ECO:0000256" key="2">
    <source>
        <dbReference type="SAM" id="MobiDB-lite"/>
    </source>
</evidence>
<dbReference type="GeneID" id="92376439"/>
<gene>
    <name evidence="3" type="ORF">TEOVI_000249900</name>
</gene>
<name>A0A1G4IF82_TRYEQ</name>
<dbReference type="GO" id="GO:0051015">
    <property type="term" value="F:actin filament binding"/>
    <property type="evidence" value="ECO:0007669"/>
    <property type="project" value="TreeGrafter"/>
</dbReference>
<keyword evidence="4" id="KW-1185">Reference proteome</keyword>
<dbReference type="PANTHER" id="PTHR45615:SF40">
    <property type="entry name" value="MYOSIN HEAVY CHAIN, NON-MUSCLE"/>
    <property type="match status" value="1"/>
</dbReference>
<dbReference type="GO" id="GO:0032982">
    <property type="term" value="C:myosin filament"/>
    <property type="evidence" value="ECO:0007669"/>
    <property type="project" value="TreeGrafter"/>
</dbReference>
<protein>
    <submittedName>
        <fullName evidence="3">Uncharacterized protein</fullName>
    </submittedName>
</protein>
<feature type="compositionally biased region" description="Polar residues" evidence="2">
    <location>
        <begin position="458"/>
        <end position="467"/>
    </location>
</feature>
<proteinExistence type="predicted"/>
<feature type="coiled-coil region" evidence="1">
    <location>
        <begin position="416"/>
        <end position="443"/>
    </location>
</feature>
<dbReference type="EMBL" id="CZPT02001539">
    <property type="protein sequence ID" value="SCU70924.1"/>
    <property type="molecule type" value="Genomic_DNA"/>
</dbReference>
<evidence type="ECO:0000256" key="1">
    <source>
        <dbReference type="SAM" id="Coils"/>
    </source>
</evidence>
<feature type="coiled-coil region" evidence="1">
    <location>
        <begin position="28"/>
        <end position="146"/>
    </location>
</feature>
<dbReference type="GO" id="GO:0000146">
    <property type="term" value="F:microfilament motor activity"/>
    <property type="evidence" value="ECO:0007669"/>
    <property type="project" value="TreeGrafter"/>
</dbReference>